<feature type="transmembrane region" description="Helical" evidence="2">
    <location>
        <begin position="31"/>
        <end position="50"/>
    </location>
</feature>
<keyword evidence="1" id="KW-0175">Coiled coil</keyword>
<dbReference type="EMBL" id="VKKU01000001">
    <property type="protein sequence ID" value="TSB04153.1"/>
    <property type="molecule type" value="Genomic_DNA"/>
</dbReference>
<proteinExistence type="predicted"/>
<protein>
    <recommendedName>
        <fullName evidence="5">YgjV family protein</fullName>
    </recommendedName>
</protein>
<dbReference type="AlphaFoldDB" id="A0A553WHH7"/>
<accession>A0A553WHH7</accession>
<dbReference type="RefSeq" id="WP_143775027.1">
    <property type="nucleotide sequence ID" value="NZ_VKKU01000001.1"/>
</dbReference>
<dbReference type="Proteomes" id="UP000320160">
    <property type="component" value="Unassembled WGS sequence"/>
</dbReference>
<feature type="transmembrane region" description="Helical" evidence="2">
    <location>
        <begin position="6"/>
        <end position="24"/>
    </location>
</feature>
<evidence type="ECO:0008006" key="5">
    <source>
        <dbReference type="Google" id="ProtNLM"/>
    </source>
</evidence>
<keyword evidence="2" id="KW-1133">Transmembrane helix</keyword>
<comment type="caution">
    <text evidence="3">The sequence shown here is derived from an EMBL/GenBank/DDBJ whole genome shotgun (WGS) entry which is preliminary data.</text>
</comment>
<sequence length="104" mass="11437">MNGPIEWIAAIGTILAATMVAADYSRRVTGTGFLLFSFVSCLWVYSGLTAKDGTPLAIQNAVLLLINLFGVWQFLISRKKKMEIKKAEEIADQAKQEVAKETSQ</sequence>
<evidence type="ECO:0000256" key="2">
    <source>
        <dbReference type="SAM" id="Phobius"/>
    </source>
</evidence>
<dbReference type="OrthoDB" id="7619970at2"/>
<dbReference type="Gene3D" id="1.20.1280.290">
    <property type="match status" value="1"/>
</dbReference>
<keyword evidence="2" id="KW-0812">Transmembrane</keyword>
<reference evidence="3 4" key="1">
    <citation type="submission" date="2019-07" db="EMBL/GenBank/DDBJ databases">
        <authorList>
            <person name="Park M."/>
        </authorList>
    </citation>
    <scope>NUCLEOTIDE SEQUENCE [LARGE SCALE GENOMIC DNA]</scope>
    <source>
        <strain evidence="3 4">KCTC32445</strain>
    </source>
</reference>
<evidence type="ECO:0000313" key="4">
    <source>
        <dbReference type="Proteomes" id="UP000320160"/>
    </source>
</evidence>
<feature type="coiled-coil region" evidence="1">
    <location>
        <begin position="77"/>
        <end position="104"/>
    </location>
</feature>
<evidence type="ECO:0000313" key="3">
    <source>
        <dbReference type="EMBL" id="TSB04153.1"/>
    </source>
</evidence>
<evidence type="ECO:0000256" key="1">
    <source>
        <dbReference type="SAM" id="Coils"/>
    </source>
</evidence>
<keyword evidence="2" id="KW-0472">Membrane</keyword>
<keyword evidence="4" id="KW-1185">Reference proteome</keyword>
<organism evidence="3 4">
    <name type="scientific">Sphingorhabdus contaminans</name>
    <dbReference type="NCBI Taxonomy" id="1343899"/>
    <lineage>
        <taxon>Bacteria</taxon>
        <taxon>Pseudomonadati</taxon>
        <taxon>Pseudomonadota</taxon>
        <taxon>Alphaproteobacteria</taxon>
        <taxon>Sphingomonadales</taxon>
        <taxon>Sphingomonadaceae</taxon>
        <taxon>Sphingorhabdus</taxon>
    </lineage>
</organism>
<feature type="transmembrane region" description="Helical" evidence="2">
    <location>
        <begin position="56"/>
        <end position="76"/>
    </location>
</feature>
<name>A0A553WHH7_9SPHN</name>
<gene>
    <name evidence="3" type="ORF">FOM92_01570</name>
</gene>